<protein>
    <submittedName>
        <fullName evidence="1">Uncharacterized protein</fullName>
    </submittedName>
</protein>
<organism evidence="1 2">
    <name type="scientific">Escherichia albertii (strain TW07627)</name>
    <dbReference type="NCBI Taxonomy" id="502347"/>
    <lineage>
        <taxon>Bacteria</taxon>
        <taxon>Pseudomonadati</taxon>
        <taxon>Pseudomonadota</taxon>
        <taxon>Gammaproteobacteria</taxon>
        <taxon>Enterobacterales</taxon>
        <taxon>Enterobacteriaceae</taxon>
        <taxon>Escherichia</taxon>
    </lineage>
</organism>
<reference evidence="1 2" key="1">
    <citation type="submission" date="2008-02" db="EMBL/GenBank/DDBJ databases">
        <title>Annotation of Escherichia albertii TW07627.</title>
        <authorList>
            <person name="Sutton G."/>
            <person name="Whittam T.S."/>
            <person name="Sebastian Y."/>
        </authorList>
    </citation>
    <scope>NUCLEOTIDE SEQUENCE [LARGE SCALE GENOMIC DNA]</scope>
    <source>
        <strain evidence="1 2">TW07627</strain>
    </source>
</reference>
<gene>
    <name evidence="1" type="ORF">ESCAB7627_4060</name>
</gene>
<dbReference type="EMBL" id="ABKX01000012">
    <property type="protein sequence ID" value="EDS90369.1"/>
    <property type="molecule type" value="Genomic_DNA"/>
</dbReference>
<dbReference type="AlphaFoldDB" id="A0ABC9NJE6"/>
<evidence type="ECO:0000313" key="2">
    <source>
        <dbReference type="Proteomes" id="UP000003042"/>
    </source>
</evidence>
<accession>A0ABC9NJE6</accession>
<proteinExistence type="predicted"/>
<evidence type="ECO:0000313" key="1">
    <source>
        <dbReference type="EMBL" id="EDS90369.1"/>
    </source>
</evidence>
<comment type="caution">
    <text evidence="1">The sequence shown here is derived from an EMBL/GenBank/DDBJ whole genome shotgun (WGS) entry which is preliminary data.</text>
</comment>
<sequence length="39" mass="4418">MGSQLDRFTLRRARNLKDDVAGLRLLGKGWCGNQQAENE</sequence>
<dbReference type="Proteomes" id="UP000003042">
    <property type="component" value="Unassembled WGS sequence"/>
</dbReference>
<name>A0ABC9NJE6_ESCAT</name>